<evidence type="ECO:0000313" key="4">
    <source>
        <dbReference type="Proteomes" id="UP001589943"/>
    </source>
</evidence>
<dbReference type="NCBIfam" id="NF047864">
    <property type="entry name" value="CBU_0592_membra"/>
    <property type="match status" value="1"/>
</dbReference>
<keyword evidence="4" id="KW-1185">Reference proteome</keyword>
<dbReference type="InterPro" id="IPR058058">
    <property type="entry name" value="CBU_0592-like"/>
</dbReference>
<dbReference type="RefSeq" id="WP_379479517.1">
    <property type="nucleotide sequence ID" value="NZ_JBHLTL010000001.1"/>
</dbReference>
<proteinExistence type="predicted"/>
<dbReference type="Proteomes" id="UP001589943">
    <property type="component" value="Unassembled WGS sequence"/>
</dbReference>
<accession>A0ABV6PDW5</accession>
<feature type="transmembrane region" description="Helical" evidence="1">
    <location>
        <begin position="33"/>
        <end position="50"/>
    </location>
</feature>
<keyword evidence="1" id="KW-0812">Transmembrane</keyword>
<protein>
    <recommendedName>
        <fullName evidence="2">CBU-0592-like domain-containing protein</fullName>
    </recommendedName>
</protein>
<evidence type="ECO:0000259" key="2">
    <source>
        <dbReference type="Pfam" id="PF26604"/>
    </source>
</evidence>
<comment type="caution">
    <text evidence="3">The sequence shown here is derived from an EMBL/GenBank/DDBJ whole genome shotgun (WGS) entry which is preliminary data.</text>
</comment>
<feature type="transmembrane region" description="Helical" evidence="1">
    <location>
        <begin position="6"/>
        <end position="26"/>
    </location>
</feature>
<gene>
    <name evidence="3" type="ORF">ACFFF7_01100</name>
</gene>
<sequence length="86" mass="9330">MTFDWPTLVGLFGSALFIGAFAYANVSARFDKLWFNLVNLIGAVLLLISLSVHFNLAAFVLEAAWALIALAGLIAALRARLRRPAP</sequence>
<feature type="transmembrane region" description="Helical" evidence="1">
    <location>
        <begin position="56"/>
        <end position="77"/>
    </location>
</feature>
<organism evidence="3 4">
    <name type="scientific">Novosphingobium aquiterrae</name>
    <dbReference type="NCBI Taxonomy" id="624388"/>
    <lineage>
        <taxon>Bacteria</taxon>
        <taxon>Pseudomonadati</taxon>
        <taxon>Pseudomonadota</taxon>
        <taxon>Alphaproteobacteria</taxon>
        <taxon>Sphingomonadales</taxon>
        <taxon>Sphingomonadaceae</taxon>
        <taxon>Novosphingobium</taxon>
    </lineage>
</organism>
<evidence type="ECO:0000256" key="1">
    <source>
        <dbReference type="SAM" id="Phobius"/>
    </source>
</evidence>
<dbReference type="EMBL" id="JBHLTL010000001">
    <property type="protein sequence ID" value="MFC0588002.1"/>
    <property type="molecule type" value="Genomic_DNA"/>
</dbReference>
<keyword evidence="1" id="KW-1133">Transmembrane helix</keyword>
<reference evidence="3 4" key="1">
    <citation type="submission" date="2024-09" db="EMBL/GenBank/DDBJ databases">
        <authorList>
            <person name="Sun Q."/>
            <person name="Mori K."/>
        </authorList>
    </citation>
    <scope>NUCLEOTIDE SEQUENCE [LARGE SCALE GENOMIC DNA]</scope>
    <source>
        <strain evidence="3 4">NCAIM B.02537</strain>
    </source>
</reference>
<keyword evidence="1" id="KW-0472">Membrane</keyword>
<name>A0ABV6PDW5_9SPHN</name>
<feature type="domain" description="CBU-0592-like" evidence="2">
    <location>
        <begin position="7"/>
        <end position="80"/>
    </location>
</feature>
<dbReference type="Pfam" id="PF26604">
    <property type="entry name" value="CBU_0592"/>
    <property type="match status" value="1"/>
</dbReference>
<evidence type="ECO:0000313" key="3">
    <source>
        <dbReference type="EMBL" id="MFC0588002.1"/>
    </source>
</evidence>